<dbReference type="InterPro" id="IPR038056">
    <property type="entry name" value="YjbR-like_sf"/>
</dbReference>
<dbReference type="InterPro" id="IPR058532">
    <property type="entry name" value="YjbR/MT2646/Rv2570-like"/>
</dbReference>
<dbReference type="SUPFAM" id="SSF142906">
    <property type="entry name" value="YjbR-like"/>
    <property type="match status" value="1"/>
</dbReference>
<keyword evidence="3" id="KW-1185">Reference proteome</keyword>
<keyword evidence="2" id="KW-0238">DNA-binding</keyword>
<dbReference type="GO" id="GO:0003677">
    <property type="term" value="F:DNA binding"/>
    <property type="evidence" value="ECO:0007669"/>
    <property type="project" value="UniProtKB-KW"/>
</dbReference>
<name>A0A3N0V1V9_9GAMM</name>
<gene>
    <name evidence="2" type="ORF">ED208_14725</name>
</gene>
<protein>
    <submittedName>
        <fullName evidence="2">MmcQ/YjbR family DNA-binding protein</fullName>
    </submittedName>
</protein>
<organism evidence="2 3">
    <name type="scientific">Stagnimonas aquatica</name>
    <dbReference type="NCBI Taxonomy" id="2689987"/>
    <lineage>
        <taxon>Bacteria</taxon>
        <taxon>Pseudomonadati</taxon>
        <taxon>Pseudomonadota</taxon>
        <taxon>Gammaproteobacteria</taxon>
        <taxon>Nevskiales</taxon>
        <taxon>Nevskiaceae</taxon>
        <taxon>Stagnimonas</taxon>
    </lineage>
</organism>
<dbReference type="AlphaFoldDB" id="A0A3N0V1V9"/>
<evidence type="ECO:0000313" key="3">
    <source>
        <dbReference type="Proteomes" id="UP000282106"/>
    </source>
</evidence>
<comment type="caution">
    <text evidence="2">The sequence shown here is derived from an EMBL/GenBank/DDBJ whole genome shotgun (WGS) entry which is preliminary data.</text>
</comment>
<proteinExistence type="predicted"/>
<dbReference type="Proteomes" id="UP000282106">
    <property type="component" value="Unassembled WGS sequence"/>
</dbReference>
<sequence>MATRRRPPPAKAADGGGTGGQFVRPRAASLDADGAQLARLRRACLALPQVNERLGHGAPCFYADKKIFAMYSDNHHGDGRLAAWLKAPPGAQAMLLETSPEAIFRPPYVGAYGWIGLHLHGCDDAALAHLVASAYRAAASKKLMALLDG</sequence>
<dbReference type="Gene3D" id="3.90.1150.30">
    <property type="match status" value="1"/>
</dbReference>
<evidence type="ECO:0000256" key="1">
    <source>
        <dbReference type="SAM" id="MobiDB-lite"/>
    </source>
</evidence>
<dbReference type="EMBL" id="RJVO01000008">
    <property type="protein sequence ID" value="ROH86695.1"/>
    <property type="molecule type" value="Genomic_DNA"/>
</dbReference>
<accession>A0A3N0V1V9</accession>
<dbReference type="InParanoid" id="A0A3N0V1V9"/>
<reference evidence="2 3" key="1">
    <citation type="submission" date="2018-10" db="EMBL/GenBank/DDBJ databases">
        <authorList>
            <person name="Chen W.-M."/>
        </authorList>
    </citation>
    <scope>NUCLEOTIDE SEQUENCE [LARGE SCALE GENOMIC DNA]</scope>
    <source>
        <strain evidence="2 3">THS-13</strain>
    </source>
</reference>
<evidence type="ECO:0000313" key="2">
    <source>
        <dbReference type="EMBL" id="ROH86695.1"/>
    </source>
</evidence>
<feature type="region of interest" description="Disordered" evidence="1">
    <location>
        <begin position="1"/>
        <end position="23"/>
    </location>
</feature>
<dbReference type="Pfam" id="PF04237">
    <property type="entry name" value="YjbR"/>
    <property type="match status" value="1"/>
</dbReference>